<evidence type="ECO:0000256" key="6">
    <source>
        <dbReference type="SAM" id="Phobius"/>
    </source>
</evidence>
<dbReference type="Pfam" id="PF02656">
    <property type="entry name" value="DUF202"/>
    <property type="match status" value="1"/>
</dbReference>
<keyword evidence="9" id="KW-1185">Reference proteome</keyword>
<dbReference type="PANTHER" id="PTHR34187:SF2">
    <property type="entry name" value="DUF202 DOMAIN-CONTAINING PROTEIN"/>
    <property type="match status" value="1"/>
</dbReference>
<comment type="caution">
    <text evidence="8">The sequence shown here is derived from an EMBL/GenBank/DDBJ whole genome shotgun (WGS) entry which is preliminary data.</text>
</comment>
<keyword evidence="3 6" id="KW-0812">Transmembrane</keyword>
<dbReference type="InterPro" id="IPR003807">
    <property type="entry name" value="DUF202"/>
</dbReference>
<reference evidence="8 9" key="1">
    <citation type="submission" date="2016-07" db="EMBL/GenBank/DDBJ databases">
        <authorList>
            <person name="Townsley L."/>
            <person name="Shank E.A."/>
        </authorList>
    </citation>
    <scope>NUCLEOTIDE SEQUENCE [LARGE SCALE GENOMIC DNA]</scope>
    <source>
        <strain evidence="8 9">CH01</strain>
    </source>
</reference>
<name>A0ABX2ZS87_9BACI</name>
<accession>A0ABX2ZS87</accession>
<keyword evidence="4 6" id="KW-1133">Transmembrane helix</keyword>
<comment type="subcellular location">
    <subcellularLocation>
        <location evidence="1">Cell membrane</location>
        <topology evidence="1">Multi-pass membrane protein</topology>
    </subcellularLocation>
</comment>
<sequence>MDNTLKKQKETTDSKYIQQHLANERTYLAWVRTCITIMGVGFLITNLHFATLSSSAILGDTLSKIIGLSSIIVGIFALIISTISYFIKGNDINNQTYRSSRILVFYLSISLVLIFLIFGVYYIDVWGIF</sequence>
<dbReference type="Proteomes" id="UP000094580">
    <property type="component" value="Unassembled WGS sequence"/>
</dbReference>
<feature type="transmembrane region" description="Helical" evidence="6">
    <location>
        <begin position="103"/>
        <end position="123"/>
    </location>
</feature>
<gene>
    <name evidence="8" type="ORF">BED47_18215</name>
</gene>
<evidence type="ECO:0000313" key="9">
    <source>
        <dbReference type="Proteomes" id="UP000094580"/>
    </source>
</evidence>
<proteinExistence type="predicted"/>
<evidence type="ECO:0000256" key="5">
    <source>
        <dbReference type="ARBA" id="ARBA00023136"/>
    </source>
</evidence>
<evidence type="ECO:0000259" key="7">
    <source>
        <dbReference type="Pfam" id="PF02656"/>
    </source>
</evidence>
<organism evidence="8 9">
    <name type="scientific">Gottfriedia luciferensis</name>
    <dbReference type="NCBI Taxonomy" id="178774"/>
    <lineage>
        <taxon>Bacteria</taxon>
        <taxon>Bacillati</taxon>
        <taxon>Bacillota</taxon>
        <taxon>Bacilli</taxon>
        <taxon>Bacillales</taxon>
        <taxon>Bacillaceae</taxon>
        <taxon>Gottfriedia</taxon>
    </lineage>
</organism>
<protein>
    <recommendedName>
        <fullName evidence="7">DUF202 domain-containing protein</fullName>
    </recommendedName>
</protein>
<evidence type="ECO:0000256" key="4">
    <source>
        <dbReference type="ARBA" id="ARBA00022989"/>
    </source>
</evidence>
<evidence type="ECO:0000256" key="1">
    <source>
        <dbReference type="ARBA" id="ARBA00004651"/>
    </source>
</evidence>
<keyword evidence="2" id="KW-1003">Cell membrane</keyword>
<dbReference type="PANTHER" id="PTHR34187">
    <property type="entry name" value="FGR18P"/>
    <property type="match status" value="1"/>
</dbReference>
<evidence type="ECO:0000256" key="2">
    <source>
        <dbReference type="ARBA" id="ARBA00022475"/>
    </source>
</evidence>
<feature type="transmembrane region" description="Helical" evidence="6">
    <location>
        <begin position="27"/>
        <end position="45"/>
    </location>
</feature>
<keyword evidence="5 6" id="KW-0472">Membrane</keyword>
<dbReference type="EMBL" id="MDKC01000006">
    <property type="protein sequence ID" value="ODG92626.1"/>
    <property type="molecule type" value="Genomic_DNA"/>
</dbReference>
<feature type="domain" description="DUF202" evidence="7">
    <location>
        <begin position="19"/>
        <end position="86"/>
    </location>
</feature>
<evidence type="ECO:0000256" key="3">
    <source>
        <dbReference type="ARBA" id="ARBA00022692"/>
    </source>
</evidence>
<dbReference type="InterPro" id="IPR052053">
    <property type="entry name" value="IM_YidH-like"/>
</dbReference>
<evidence type="ECO:0000313" key="8">
    <source>
        <dbReference type="EMBL" id="ODG92626.1"/>
    </source>
</evidence>
<dbReference type="RefSeq" id="WP_069033056.1">
    <property type="nucleotide sequence ID" value="NZ_MDKC01000006.1"/>
</dbReference>
<feature type="transmembrane region" description="Helical" evidence="6">
    <location>
        <begin position="65"/>
        <end position="87"/>
    </location>
</feature>